<feature type="compositionally biased region" description="Basic and acidic residues" evidence="1">
    <location>
        <begin position="141"/>
        <end position="154"/>
    </location>
</feature>
<reference evidence="3 4" key="1">
    <citation type="journal article" date="2023" name="BMC Biol.">
        <title>The compact genome of the sponge Oopsacas minuta (Hexactinellida) is lacking key metazoan core genes.</title>
        <authorList>
            <person name="Santini S."/>
            <person name="Schenkelaars Q."/>
            <person name="Jourda C."/>
            <person name="Duchesne M."/>
            <person name="Belahbib H."/>
            <person name="Rocher C."/>
            <person name="Selva M."/>
            <person name="Riesgo A."/>
            <person name="Vervoort M."/>
            <person name="Leys S.P."/>
            <person name="Kodjabachian L."/>
            <person name="Le Bivic A."/>
            <person name="Borchiellini C."/>
            <person name="Claverie J.M."/>
            <person name="Renard E."/>
        </authorList>
    </citation>
    <scope>NUCLEOTIDE SEQUENCE [LARGE SCALE GENOMIC DNA]</scope>
    <source>
        <strain evidence="3">SPO-2</strain>
    </source>
</reference>
<feature type="compositionally biased region" description="Polar residues" evidence="1">
    <location>
        <begin position="131"/>
        <end position="140"/>
    </location>
</feature>
<feature type="region of interest" description="Disordered" evidence="1">
    <location>
        <begin position="643"/>
        <end position="667"/>
    </location>
</feature>
<dbReference type="AlphaFoldDB" id="A0AAV7K456"/>
<gene>
    <name evidence="3" type="ORF">LOD99_2234</name>
</gene>
<dbReference type="InterPro" id="IPR025398">
    <property type="entry name" value="DUF4371"/>
</dbReference>
<dbReference type="InterPro" id="IPR012337">
    <property type="entry name" value="RNaseH-like_sf"/>
</dbReference>
<dbReference type="InterPro" id="IPR006580">
    <property type="entry name" value="Znf_TTF"/>
</dbReference>
<dbReference type="PANTHER" id="PTHR45749:SF21">
    <property type="entry name" value="DUF4371 DOMAIN-CONTAINING PROTEIN"/>
    <property type="match status" value="1"/>
</dbReference>
<dbReference type="Proteomes" id="UP001165289">
    <property type="component" value="Unassembled WGS sequence"/>
</dbReference>
<dbReference type="GO" id="GO:0003676">
    <property type="term" value="F:nucleic acid binding"/>
    <property type="evidence" value="ECO:0007669"/>
    <property type="project" value="InterPro"/>
</dbReference>
<comment type="caution">
    <text evidence="3">The sequence shown here is derived from an EMBL/GenBank/DDBJ whole genome shotgun (WGS) entry which is preliminary data.</text>
</comment>
<dbReference type="InterPro" id="IPR008906">
    <property type="entry name" value="HATC_C_dom"/>
</dbReference>
<dbReference type="SUPFAM" id="SSF53098">
    <property type="entry name" value="Ribonuclease H-like"/>
    <property type="match status" value="1"/>
</dbReference>
<sequence>MLKRIYLPNIRGYGELNTITFHQDGAPPHYANLVRDWLQEKFGDRGYLKSVVYRGPVPKTLEDLKNNIRREIKKINGETLAKVHDNMLVRLQIVLGITLYIVGGSGRDSASKDSETASADSQEPVEGIDSPGQNQNSDSSKQLERIVSDGHSGGESDPLDPANGPIAANQWEGPYQPNDVCFPSRQLGESLRTFRSEWFVGRPWLEYSVKLDSAFCFPCRLFAASHPGCGEPAFTHTGFRFWKNATERFRNHNGTIVHHSAMTAWTLAKTQKNSIASQLSLSHKAQVEKNRAHLRTISETILFLGKQNIPLRGHDEAESSINRGNFLEILALRAKDNKDLLGSLFSHRIKYTSPQIQNELISIIGRLIQEQIVKEVHDSQYFAVMVDETMDTAKIEQAAVCVRYLSIKGSNAIIQERFLGFWKCASTTGEALYNLLKSVLCELTLCLHNVRAQCYDGAANMRGKYSGLASRVQEEEHRALYIHCHAHQLNLVLCEACMNIRERHHLFHEIQEKLGISRSVTLKALCETRWSCRYRAIHAVKLTYSAILQSLEDIAEHHAAKSGADAASLLRHISTFDFLIMIEILDYLFAITDSFSRELQSQNLDISSLQGKIQSVIDSLTCIRNGDFFHHLWSSAEKLAEDHQLDPPSEPRRRKVPRCFDDGSQNHDYSSAEDRYRTAVFYATIDILLSELKERFAENDYEILRNINEVLLKWQPNSHLIQKLSEFYDFDSHQLECEMRVFYSYVKNNIIKDTPSVLDLAQLFVDKNLNVMFPLVWKLILIAACIPVSTASPERSFSALRRLKTYLRSTIGQQRLSGLALMNIEAEVARSLETELDLIVDKFASSSQRRSEFY</sequence>
<feature type="region of interest" description="Disordered" evidence="1">
    <location>
        <begin position="108"/>
        <end position="170"/>
    </location>
</feature>
<dbReference type="Pfam" id="PF14291">
    <property type="entry name" value="DUF4371"/>
    <property type="match status" value="1"/>
</dbReference>
<dbReference type="SMART" id="SM00597">
    <property type="entry name" value="ZnF_TTF"/>
    <property type="match status" value="1"/>
</dbReference>
<name>A0AAV7K456_9METZ</name>
<accession>A0AAV7K456</accession>
<protein>
    <recommendedName>
        <fullName evidence="2">TTF-type domain-containing protein</fullName>
    </recommendedName>
</protein>
<dbReference type="PANTHER" id="PTHR45749">
    <property type="match status" value="1"/>
</dbReference>
<evidence type="ECO:0000256" key="1">
    <source>
        <dbReference type="SAM" id="MobiDB-lite"/>
    </source>
</evidence>
<evidence type="ECO:0000313" key="3">
    <source>
        <dbReference type="EMBL" id="KAI6655399.1"/>
    </source>
</evidence>
<organism evidence="3 4">
    <name type="scientific">Oopsacas minuta</name>
    <dbReference type="NCBI Taxonomy" id="111878"/>
    <lineage>
        <taxon>Eukaryota</taxon>
        <taxon>Metazoa</taxon>
        <taxon>Porifera</taxon>
        <taxon>Hexactinellida</taxon>
        <taxon>Hexasterophora</taxon>
        <taxon>Lyssacinosida</taxon>
        <taxon>Leucopsacidae</taxon>
        <taxon>Oopsacas</taxon>
    </lineage>
</organism>
<evidence type="ECO:0000259" key="2">
    <source>
        <dbReference type="SMART" id="SM00597"/>
    </source>
</evidence>
<proteinExistence type="predicted"/>
<feature type="domain" description="TTF-type" evidence="2">
    <location>
        <begin position="190"/>
        <end position="274"/>
    </location>
</feature>
<dbReference type="Pfam" id="PF05699">
    <property type="entry name" value="Dimer_Tnp_hAT"/>
    <property type="match status" value="1"/>
</dbReference>
<dbReference type="Gene3D" id="3.30.420.10">
    <property type="entry name" value="Ribonuclease H-like superfamily/Ribonuclease H"/>
    <property type="match status" value="1"/>
</dbReference>
<feature type="compositionally biased region" description="Basic and acidic residues" evidence="1">
    <location>
        <begin position="658"/>
        <end position="667"/>
    </location>
</feature>
<dbReference type="InterPro" id="IPR036397">
    <property type="entry name" value="RNaseH_sf"/>
</dbReference>
<dbReference type="EMBL" id="JAKMXF010000199">
    <property type="protein sequence ID" value="KAI6655399.1"/>
    <property type="molecule type" value="Genomic_DNA"/>
</dbReference>
<evidence type="ECO:0000313" key="4">
    <source>
        <dbReference type="Proteomes" id="UP001165289"/>
    </source>
</evidence>
<dbReference type="GO" id="GO:0046983">
    <property type="term" value="F:protein dimerization activity"/>
    <property type="evidence" value="ECO:0007669"/>
    <property type="project" value="InterPro"/>
</dbReference>
<keyword evidence="4" id="KW-1185">Reference proteome</keyword>